<proteinExistence type="predicted"/>
<feature type="compositionally biased region" description="Acidic residues" evidence="1">
    <location>
        <begin position="237"/>
        <end position="256"/>
    </location>
</feature>
<sequence>MASELALVLHGTRPRLRADVGERESGFSRICRRTPSFGSVRNDLAWLHLSSSGSSVSSRANSSDEEMSPRWALPQSSSLVAGSGSSSPRGESEWEASAFLSRRCHTLEQENFELRMALTTLRQTMTDYRYPACPEEGQSFAGSAGDLANLRLQIAQLEDQVARERKVHQDDILRLRGELRATSAEVHPLMASPALCTSKHLHGKHGLHRASSMTSLLRPSDCGRVLDMGSGASEATECAEEEVDLEETGDDEDTDDSSYMHTETPMDTFYSPCDQSRSEVCVSIPAPSAGVGTPGFPDSILEFPRESEEGNLPLREPTFDADGSLAELSEQLKDVPRLHIPSDDDACLHALVALTRPRRHSSDCETFISARSSPANQSDAVVDCRRICVPQEPEMDLDASLDIKASGGVHVHLESSLDETGGIAVWAALSRARSDSGHDREAQRPHSSSPLRPGSRTRPGSPRAKPQSPRTKQWSPPVRQPRRSTESSPQSEPCDAQTDRSWSRFAAPRTKSEATRLAKNGKEMKAGSVNLPIRSGSGSTPLKRLSTGSCHGNLGSMIASPLASASCATSPLSARQRQFSNSSSHGSRFMRLPLGERQASSNAAAPVRNMVQPNTIRMASAPGQHLGRGRH</sequence>
<organism evidence="2">
    <name type="scientific">Noctiluca scintillans</name>
    <name type="common">Sea sparkle</name>
    <name type="synonym">Red tide dinoflagellate</name>
    <dbReference type="NCBI Taxonomy" id="2966"/>
    <lineage>
        <taxon>Eukaryota</taxon>
        <taxon>Sar</taxon>
        <taxon>Alveolata</taxon>
        <taxon>Dinophyceae</taxon>
        <taxon>Noctilucales</taxon>
        <taxon>Noctilucaceae</taxon>
        <taxon>Noctiluca</taxon>
    </lineage>
</organism>
<feature type="region of interest" description="Disordered" evidence="1">
    <location>
        <begin position="231"/>
        <end position="257"/>
    </location>
</feature>
<feature type="compositionally biased region" description="Basic and acidic residues" evidence="1">
    <location>
        <begin position="434"/>
        <end position="444"/>
    </location>
</feature>
<protein>
    <submittedName>
        <fullName evidence="2">Uncharacterized protein</fullName>
    </submittedName>
</protein>
<reference evidence="2" key="1">
    <citation type="submission" date="2021-01" db="EMBL/GenBank/DDBJ databases">
        <authorList>
            <person name="Corre E."/>
            <person name="Pelletier E."/>
            <person name="Niang G."/>
            <person name="Scheremetjew M."/>
            <person name="Finn R."/>
            <person name="Kale V."/>
            <person name="Holt S."/>
            <person name="Cochrane G."/>
            <person name="Meng A."/>
            <person name="Brown T."/>
            <person name="Cohen L."/>
        </authorList>
    </citation>
    <scope>NUCLEOTIDE SEQUENCE</scope>
</reference>
<gene>
    <name evidence="2" type="ORF">NSCI0253_LOCUS34282</name>
</gene>
<evidence type="ECO:0000256" key="1">
    <source>
        <dbReference type="SAM" id="MobiDB-lite"/>
    </source>
</evidence>
<feature type="region of interest" description="Disordered" evidence="1">
    <location>
        <begin position="434"/>
        <end position="543"/>
    </location>
</feature>
<accession>A0A7S1ANH5</accession>
<dbReference type="EMBL" id="HBFQ01048023">
    <property type="protein sequence ID" value="CAD8859928.1"/>
    <property type="molecule type" value="Transcribed_RNA"/>
</dbReference>
<feature type="compositionally biased region" description="Basic and acidic residues" evidence="1">
    <location>
        <begin position="510"/>
        <end position="525"/>
    </location>
</feature>
<feature type="compositionally biased region" description="Low complexity" evidence="1">
    <location>
        <begin position="447"/>
        <end position="463"/>
    </location>
</feature>
<feature type="region of interest" description="Disordered" evidence="1">
    <location>
        <begin position="53"/>
        <end position="91"/>
    </location>
</feature>
<evidence type="ECO:0000313" key="2">
    <source>
        <dbReference type="EMBL" id="CAD8859928.1"/>
    </source>
</evidence>
<name>A0A7S1ANH5_NOCSC</name>
<dbReference type="AlphaFoldDB" id="A0A7S1ANH5"/>
<feature type="compositionally biased region" description="Low complexity" evidence="1">
    <location>
        <begin position="76"/>
        <end position="89"/>
    </location>
</feature>